<evidence type="ECO:0000313" key="3">
    <source>
        <dbReference type="Proteomes" id="UP000317039"/>
    </source>
</evidence>
<evidence type="ECO:0000313" key="2">
    <source>
        <dbReference type="EMBL" id="QDP79809.1"/>
    </source>
</evidence>
<dbReference type="Proteomes" id="UP000317039">
    <property type="component" value="Chromosome"/>
</dbReference>
<dbReference type="EMBL" id="CP041695">
    <property type="protein sequence ID" value="QDP79809.1"/>
    <property type="molecule type" value="Genomic_DNA"/>
</dbReference>
<dbReference type="Gene3D" id="3.40.109.10">
    <property type="entry name" value="NADH Oxidase"/>
    <property type="match status" value="1"/>
</dbReference>
<organism evidence="2 3">
    <name type="scientific">Nocardia otitidiscaviarum</name>
    <dbReference type="NCBI Taxonomy" id="1823"/>
    <lineage>
        <taxon>Bacteria</taxon>
        <taxon>Bacillati</taxon>
        <taxon>Actinomycetota</taxon>
        <taxon>Actinomycetes</taxon>
        <taxon>Mycobacteriales</taxon>
        <taxon>Nocardiaceae</taxon>
        <taxon>Nocardia</taxon>
    </lineage>
</organism>
<reference evidence="2 3" key="1">
    <citation type="submission" date="2019-07" db="EMBL/GenBank/DDBJ databases">
        <title>Complete Genome Sequence and Methylome Analysis of Nocardia otitidis-caviarum NEB252.</title>
        <authorList>
            <person name="Fomenkov A."/>
            <person name="Anton B.P."/>
            <person name="Vincze T."/>
            <person name="Roberts R.J."/>
        </authorList>
    </citation>
    <scope>NUCLEOTIDE SEQUENCE [LARGE SCALE GENOMIC DNA]</scope>
    <source>
        <strain evidence="2 3">NEB252</strain>
    </source>
</reference>
<dbReference type="KEGG" id="nod:FOH10_14885"/>
<evidence type="ECO:0000256" key="1">
    <source>
        <dbReference type="SAM" id="MobiDB-lite"/>
    </source>
</evidence>
<dbReference type="SUPFAM" id="SSF55469">
    <property type="entry name" value="FMN-dependent nitroreductase-like"/>
    <property type="match status" value="1"/>
</dbReference>
<sequence length="331" mass="35742">MTVLPTGVTIEKAVLLAGRAPSLHNSQPWRWTFDGAALRLFAVPERLLPATDPRRRQLLISCGVTLDHLRVAMAAAGWRCTVARFPDPNNHDHLATVTFRPAAIVTDADRERADAIARRHTDRLPFAAPTGWDELEAVLRTVVDPEDAIVSVLGPDSRARLAHASGLTAAVRRYDAEYQAELRWWTGHSAAAGGVPRTALANPEEQARVGIGRAFPAAATASRRAELDTDHAVVLVLSTVGDTPEELLRCGTALSTVLLECTVAGSATCPLTHLTEDPRGRAMVRELTGRDDLPQVLVRVGTAPEPESETASETETVTPRRPLADILAMPR</sequence>
<dbReference type="GeneID" id="80333666"/>
<dbReference type="PANTHER" id="PTHR23026">
    <property type="entry name" value="NADPH NITROREDUCTASE"/>
    <property type="match status" value="1"/>
</dbReference>
<dbReference type="PANTHER" id="PTHR23026:SF123">
    <property type="entry name" value="NAD(P)H NITROREDUCTASE RV3131-RELATED"/>
    <property type="match status" value="1"/>
</dbReference>
<dbReference type="InterPro" id="IPR050627">
    <property type="entry name" value="Nitroreductase/BluB"/>
</dbReference>
<dbReference type="AlphaFoldDB" id="A0A516NLP1"/>
<dbReference type="GO" id="GO:0016491">
    <property type="term" value="F:oxidoreductase activity"/>
    <property type="evidence" value="ECO:0007669"/>
    <property type="project" value="InterPro"/>
</dbReference>
<dbReference type="RefSeq" id="WP_143981161.1">
    <property type="nucleotide sequence ID" value="NZ_CP041695.1"/>
</dbReference>
<feature type="region of interest" description="Disordered" evidence="1">
    <location>
        <begin position="302"/>
        <end position="331"/>
    </location>
</feature>
<gene>
    <name evidence="2" type="ORF">FOH10_14885</name>
</gene>
<protein>
    <submittedName>
        <fullName evidence="2">NAD(P)H nitroreductase</fullName>
    </submittedName>
</protein>
<proteinExistence type="predicted"/>
<dbReference type="InterPro" id="IPR000415">
    <property type="entry name" value="Nitroreductase-like"/>
</dbReference>
<accession>A0A516NLP1</accession>
<name>A0A516NLP1_9NOCA</name>
<dbReference type="NCBIfam" id="NF047509">
    <property type="entry name" value="Rv3131_FMN_oxido"/>
    <property type="match status" value="1"/>
</dbReference>